<dbReference type="GO" id="GO:0003676">
    <property type="term" value="F:nucleic acid binding"/>
    <property type="evidence" value="ECO:0007669"/>
    <property type="project" value="InterPro"/>
</dbReference>
<protein>
    <recommendedName>
        <fullName evidence="3">DDE 3 domain containing protein</fullName>
    </recommendedName>
</protein>
<dbReference type="Gene3D" id="3.30.420.10">
    <property type="entry name" value="Ribonuclease H-like superfamily/Ribonuclease H"/>
    <property type="match status" value="1"/>
</dbReference>
<sequence length="157" mass="17997">MNLACAIVRHIHHTIGIMVWGAITHGSRSPLHVVRGTMTAVRYVNEVLRPIVVPYVRGIEDSFSTKQNSNHTLLDLPRKASTQRCYRSLLDHLICHLSKKHGIRWVFIFMDLPHPPTNLQELQRAVVTPQEFINKAIESMPRNVQDCIAERDSSTHY</sequence>
<dbReference type="EMBL" id="QDEB01128497">
    <property type="protein sequence ID" value="RZB39404.1"/>
    <property type="molecule type" value="Genomic_DNA"/>
</dbReference>
<accession>A0A482V887</accession>
<keyword evidence="2" id="KW-1185">Reference proteome</keyword>
<evidence type="ECO:0000313" key="1">
    <source>
        <dbReference type="EMBL" id="RZB39404.1"/>
    </source>
</evidence>
<name>A0A482V887_ASBVE</name>
<proteinExistence type="predicted"/>
<dbReference type="InterPro" id="IPR036397">
    <property type="entry name" value="RNaseH_sf"/>
</dbReference>
<gene>
    <name evidence="1" type="ORF">BDFB_012490</name>
</gene>
<dbReference type="Proteomes" id="UP000292052">
    <property type="component" value="Unassembled WGS sequence"/>
</dbReference>
<reference evidence="1 2" key="1">
    <citation type="submission" date="2017-03" db="EMBL/GenBank/DDBJ databases">
        <title>Genome of the blue death feigning beetle - Asbolus verrucosus.</title>
        <authorList>
            <person name="Rider S.D."/>
        </authorList>
    </citation>
    <scope>NUCLEOTIDE SEQUENCE [LARGE SCALE GENOMIC DNA]</scope>
    <source>
        <strain evidence="1">Butters</strain>
        <tissue evidence="1">Head and leg muscle</tissue>
    </source>
</reference>
<evidence type="ECO:0000313" key="2">
    <source>
        <dbReference type="Proteomes" id="UP000292052"/>
    </source>
</evidence>
<evidence type="ECO:0008006" key="3">
    <source>
        <dbReference type="Google" id="ProtNLM"/>
    </source>
</evidence>
<dbReference type="OrthoDB" id="25402at2759"/>
<dbReference type="AlphaFoldDB" id="A0A482V887"/>
<comment type="caution">
    <text evidence="1">The sequence shown here is derived from an EMBL/GenBank/DDBJ whole genome shotgun (WGS) entry which is preliminary data.</text>
</comment>
<organism evidence="1 2">
    <name type="scientific">Asbolus verrucosus</name>
    <name type="common">Desert ironclad beetle</name>
    <dbReference type="NCBI Taxonomy" id="1661398"/>
    <lineage>
        <taxon>Eukaryota</taxon>
        <taxon>Metazoa</taxon>
        <taxon>Ecdysozoa</taxon>
        <taxon>Arthropoda</taxon>
        <taxon>Hexapoda</taxon>
        <taxon>Insecta</taxon>
        <taxon>Pterygota</taxon>
        <taxon>Neoptera</taxon>
        <taxon>Endopterygota</taxon>
        <taxon>Coleoptera</taxon>
        <taxon>Polyphaga</taxon>
        <taxon>Cucujiformia</taxon>
        <taxon>Tenebrionidae</taxon>
        <taxon>Pimeliinae</taxon>
        <taxon>Asbolus</taxon>
    </lineage>
</organism>
<dbReference type="STRING" id="1661398.A0A482V887"/>